<dbReference type="EMBL" id="RXIL01000115">
    <property type="protein sequence ID" value="RZN68173.1"/>
    <property type="molecule type" value="Genomic_DNA"/>
</dbReference>
<gene>
    <name evidence="1" type="ORF">EF807_06390</name>
</gene>
<evidence type="ECO:0000313" key="1">
    <source>
        <dbReference type="EMBL" id="RZN68173.1"/>
    </source>
</evidence>
<dbReference type="AlphaFoldDB" id="A0A520KVM3"/>
<protein>
    <submittedName>
        <fullName evidence="1">DUF2117 domain-containing protein</fullName>
    </submittedName>
</protein>
<evidence type="ECO:0000313" key="2">
    <source>
        <dbReference type="Proteomes" id="UP000320766"/>
    </source>
</evidence>
<sequence length="370" mass="41242">MGAILRIGIFFHGPKIFDAGFAERVIESLKDLGEVQTAINGTMGITACFDSFLEKEVQIEECKSSVCLSKLSEKNDLLVVVTYSKSPESGYAYCWHVIKRANVLDKPVIQIELSEMTLIPWTKNSGEIAKSFAKELSLNVKNPPDFGKVLWREGEKIFRKVLAVSPGDYLLINGMTAGKAISKDVTIVGLASAKGKIVEVRGVALKDEASRKLDDMKIDVREAKLDTTKCLRDYKEARVLKVKEEVEGAGMAFVDHAGYDVYKIIKGCEGVVSVGDDTTTVVSDIAFRFDVPVIGIVDNDRDRILPTVHVHKRSELFIVEEDDEAGEKIFDEIFKRKKKIDIPFDDIKEKIAEIVEDVLIERVSMDLADF</sequence>
<dbReference type="InterPro" id="IPR012032">
    <property type="entry name" value="UCP006598"/>
</dbReference>
<name>A0A520KVM3_9EURY</name>
<dbReference type="Proteomes" id="UP000320766">
    <property type="component" value="Unassembled WGS sequence"/>
</dbReference>
<proteinExistence type="predicted"/>
<organism evidence="1 2">
    <name type="scientific">Candidatus Methanolliviera hydrocarbonicum</name>
    <dbReference type="NCBI Taxonomy" id="2491085"/>
    <lineage>
        <taxon>Archaea</taxon>
        <taxon>Methanobacteriati</taxon>
        <taxon>Methanobacteriota</taxon>
        <taxon>Candidatus Methanoliparia</taxon>
        <taxon>Candidatus Methanoliparales</taxon>
        <taxon>Candidatus Methanollivieraceae</taxon>
        <taxon>Candidatus Methanolliviera</taxon>
    </lineage>
</organism>
<comment type="caution">
    <text evidence="1">The sequence shown here is derived from an EMBL/GenBank/DDBJ whole genome shotgun (WGS) entry which is preliminary data.</text>
</comment>
<accession>A0A520KVM3</accession>
<reference evidence="1 2" key="1">
    <citation type="journal article" date="2019" name="Nat. Microbiol.">
        <title>Wide diversity of methane and short-chain alkane metabolisms in uncultured archaea.</title>
        <authorList>
            <person name="Borrel G."/>
            <person name="Adam P.S."/>
            <person name="McKay L.J."/>
            <person name="Chen L.X."/>
            <person name="Sierra-Garcia I.N."/>
            <person name="Sieber C.M."/>
            <person name="Letourneur Q."/>
            <person name="Ghozlane A."/>
            <person name="Andersen G.L."/>
            <person name="Li W.J."/>
            <person name="Hallam S.J."/>
            <person name="Muyzer G."/>
            <person name="de Oliveira V.M."/>
            <person name="Inskeep W.P."/>
            <person name="Banfield J.F."/>
            <person name="Gribaldo S."/>
        </authorList>
    </citation>
    <scope>NUCLEOTIDE SEQUENCE [LARGE SCALE GENOMIC DNA]</scope>
    <source>
        <strain evidence="1">NM1b</strain>
    </source>
</reference>
<dbReference type="Pfam" id="PF09890">
    <property type="entry name" value="DUF2117"/>
    <property type="match status" value="1"/>
</dbReference>